<evidence type="ECO:0000256" key="1">
    <source>
        <dbReference type="ARBA" id="ARBA00010945"/>
    </source>
</evidence>
<dbReference type="InterPro" id="IPR050116">
    <property type="entry name" value="DNA_polymerase-Y"/>
</dbReference>
<comment type="similarity">
    <text evidence="1">Belongs to the DNA polymerase type-Y family.</text>
</comment>
<dbReference type="PANTHER" id="PTHR11076:SF35">
    <property type="entry name" value="DNA REPAIR PROTEIN HOMOLOG YOBH"/>
    <property type="match status" value="1"/>
</dbReference>
<dbReference type="AlphaFoldDB" id="A0A117J4M1"/>
<dbReference type="RefSeq" id="WP_059053028.1">
    <property type="nucleotide sequence ID" value="NZ_LOJF01000001.1"/>
</dbReference>
<evidence type="ECO:0000313" key="4">
    <source>
        <dbReference type="EMBL" id="KUH59109.1"/>
    </source>
</evidence>
<dbReference type="GO" id="GO:0009432">
    <property type="term" value="P:SOS response"/>
    <property type="evidence" value="ECO:0007669"/>
    <property type="project" value="TreeGrafter"/>
</dbReference>
<dbReference type="InterPro" id="IPR043128">
    <property type="entry name" value="Rev_trsase/Diguanyl_cyclase"/>
</dbReference>
<dbReference type="Pfam" id="PF11799">
    <property type="entry name" value="IMS_C"/>
    <property type="match status" value="1"/>
</dbReference>
<dbReference type="GO" id="GO:0005829">
    <property type="term" value="C:cytosol"/>
    <property type="evidence" value="ECO:0007669"/>
    <property type="project" value="TreeGrafter"/>
</dbReference>
<dbReference type="OrthoDB" id="9808813at2"/>
<dbReference type="InterPro" id="IPR001126">
    <property type="entry name" value="UmuC"/>
</dbReference>
<dbReference type="Gene3D" id="1.10.150.20">
    <property type="entry name" value="5' to 3' exonuclease, C-terminal subdomain"/>
    <property type="match status" value="1"/>
</dbReference>
<sequence>MAPDAHALEKTYLAIDLKSFYASVECADRGLDPFATDLVVADPTRSPNTICLAITPALKAKGVRNRCRVREIPQGIPYITAMPRMYRYMEVSAQVYAIYLRYVSSQDAWPYSVDEAFLDVTPYQALYGPNARALAKRIIATVREETGVSATAGIGPNMFLCKVALDLMAKHAADGIGQLDEKTFRRDVWFHHPITDIWGIGPGIARRLARAGVYDLAGICATDPTWLRGEFGRNAEWLIDHAWGLEPCTIADARGYVPMARSLSNGQVLMRDYGFGEARVVLREMAWQSCLDLRQQALACDTVGLYVGYSGQAELFGHGGGQRGLGHQTAGEREVTDALLALYDQTVARNVPIRRVCLWLGGVVPVAIAAPTLFDNPVADAREARLAGAVMRARRRFGPNTVLSGTSLLPAANARERNLQIGGHRA</sequence>
<dbReference type="PROSITE" id="PS50173">
    <property type="entry name" value="UMUC"/>
    <property type="match status" value="1"/>
</dbReference>
<name>A0A117J4M1_TRASO</name>
<dbReference type="SUPFAM" id="SSF56672">
    <property type="entry name" value="DNA/RNA polymerases"/>
    <property type="match status" value="1"/>
</dbReference>
<dbReference type="GO" id="GO:0006281">
    <property type="term" value="P:DNA repair"/>
    <property type="evidence" value="ECO:0007669"/>
    <property type="project" value="InterPro"/>
</dbReference>
<organism evidence="4 5">
    <name type="scientific">Tractidigestivibacter scatoligenes</name>
    <name type="common">Olsenella scatoligenes</name>
    <dbReference type="NCBI Taxonomy" id="1299998"/>
    <lineage>
        <taxon>Bacteria</taxon>
        <taxon>Bacillati</taxon>
        <taxon>Actinomycetota</taxon>
        <taxon>Coriobacteriia</taxon>
        <taxon>Coriobacteriales</taxon>
        <taxon>Atopobiaceae</taxon>
        <taxon>Tractidigestivibacter</taxon>
    </lineage>
</organism>
<evidence type="ECO:0000256" key="2">
    <source>
        <dbReference type="ARBA" id="ARBA00025589"/>
    </source>
</evidence>
<dbReference type="GO" id="GO:0003887">
    <property type="term" value="F:DNA-directed DNA polymerase activity"/>
    <property type="evidence" value="ECO:0007669"/>
    <property type="project" value="TreeGrafter"/>
</dbReference>
<reference evidence="4 5" key="1">
    <citation type="submission" date="2015-12" db="EMBL/GenBank/DDBJ databases">
        <title>Draft Genome Sequence of Olsenella scatoligenes SK9K4T; a Producer of 3-Methylindole- (skatole) and 4-Methylphenol- (p-cresol) Isolated from Pig Feces.</title>
        <authorList>
            <person name="Li X."/>
            <person name="Borg B."/>
            <person name="Canibe N."/>
        </authorList>
    </citation>
    <scope>NUCLEOTIDE SEQUENCE [LARGE SCALE GENOMIC DNA]</scope>
    <source>
        <strain evidence="4 5">SK9K4</strain>
    </source>
</reference>
<comment type="function">
    <text evidence="2">Poorly processive, error-prone DNA polymerase involved in untargeted mutagenesis. Copies undamaged DNA at stalled replication forks, which arise in vivo from mismatched or misaligned primer ends. These misaligned primers can be extended by PolIV. Exhibits no 3'-5' exonuclease (proofreading) activity. May be involved in translesional synthesis, in conjunction with the beta clamp from PolIII.</text>
</comment>
<dbReference type="STRING" id="1299998.AUL39_01900"/>
<proteinExistence type="inferred from homology"/>
<comment type="caution">
    <text evidence="4">The sequence shown here is derived from an EMBL/GenBank/DDBJ whole genome shotgun (WGS) entry which is preliminary data.</text>
</comment>
<keyword evidence="5" id="KW-1185">Reference proteome</keyword>
<gene>
    <name evidence="4" type="ORF">AUL39_01900</name>
</gene>
<dbReference type="GO" id="GO:0042276">
    <property type="term" value="P:error-prone translesion synthesis"/>
    <property type="evidence" value="ECO:0007669"/>
    <property type="project" value="TreeGrafter"/>
</dbReference>
<dbReference type="Gene3D" id="3.30.70.270">
    <property type="match status" value="1"/>
</dbReference>
<dbReference type="Gene3D" id="3.40.1170.60">
    <property type="match status" value="1"/>
</dbReference>
<dbReference type="InterPro" id="IPR043502">
    <property type="entry name" value="DNA/RNA_pol_sf"/>
</dbReference>
<dbReference type="Pfam" id="PF00817">
    <property type="entry name" value="IMS"/>
    <property type="match status" value="1"/>
</dbReference>
<dbReference type="GO" id="GO:0003684">
    <property type="term" value="F:damaged DNA binding"/>
    <property type="evidence" value="ECO:0007669"/>
    <property type="project" value="InterPro"/>
</dbReference>
<dbReference type="EMBL" id="LOJF01000001">
    <property type="protein sequence ID" value="KUH59109.1"/>
    <property type="molecule type" value="Genomic_DNA"/>
</dbReference>
<feature type="domain" description="UmuC" evidence="3">
    <location>
        <begin position="12"/>
        <end position="201"/>
    </location>
</feature>
<accession>A0A117J4M1</accession>
<evidence type="ECO:0000313" key="5">
    <source>
        <dbReference type="Proteomes" id="UP000054078"/>
    </source>
</evidence>
<dbReference type="InterPro" id="IPR017961">
    <property type="entry name" value="DNA_pol_Y-fam_little_finger"/>
</dbReference>
<dbReference type="Proteomes" id="UP000054078">
    <property type="component" value="Unassembled WGS sequence"/>
</dbReference>
<evidence type="ECO:0000259" key="3">
    <source>
        <dbReference type="PROSITE" id="PS50173"/>
    </source>
</evidence>
<dbReference type="PANTHER" id="PTHR11076">
    <property type="entry name" value="DNA REPAIR POLYMERASE UMUC / TRANSFERASE FAMILY MEMBER"/>
    <property type="match status" value="1"/>
</dbReference>
<protein>
    <recommendedName>
        <fullName evidence="3">UmuC domain-containing protein</fullName>
    </recommendedName>
</protein>